<reference evidence="1" key="1">
    <citation type="submission" date="2022-07" db="EMBL/GenBank/DDBJ databases">
        <title>Genome analysis of Parmales, a sister group of diatoms, reveals the evolutionary specialization of diatoms from phago-mixotrophs to photoautotrophs.</title>
        <authorList>
            <person name="Ban H."/>
            <person name="Sato S."/>
            <person name="Yoshikawa S."/>
            <person name="Kazumasa Y."/>
            <person name="Nakamura Y."/>
            <person name="Ichinomiya M."/>
            <person name="Saitoh K."/>
            <person name="Sato N."/>
            <person name="Blanc-Mathieu R."/>
            <person name="Endo H."/>
            <person name="Kuwata A."/>
            <person name="Ogata H."/>
        </authorList>
    </citation>
    <scope>NUCLEOTIDE SEQUENCE</scope>
</reference>
<evidence type="ECO:0000313" key="1">
    <source>
        <dbReference type="EMBL" id="GMH64460.1"/>
    </source>
</evidence>
<proteinExistence type="predicted"/>
<name>A0A9W7E428_9STRA</name>
<dbReference type="EMBL" id="BRXZ01001177">
    <property type="protein sequence ID" value="GMH64460.1"/>
    <property type="molecule type" value="Genomic_DNA"/>
</dbReference>
<protein>
    <submittedName>
        <fullName evidence="1">Uncharacterized protein</fullName>
    </submittedName>
</protein>
<feature type="non-terminal residue" evidence="1">
    <location>
        <position position="329"/>
    </location>
</feature>
<comment type="caution">
    <text evidence="1">The sequence shown here is derived from an EMBL/GenBank/DDBJ whole genome shotgun (WGS) entry which is preliminary data.</text>
</comment>
<keyword evidence="2" id="KW-1185">Reference proteome</keyword>
<dbReference type="AlphaFoldDB" id="A0A9W7E428"/>
<organism evidence="1 2">
    <name type="scientific">Triparma retinervis</name>
    <dbReference type="NCBI Taxonomy" id="2557542"/>
    <lineage>
        <taxon>Eukaryota</taxon>
        <taxon>Sar</taxon>
        <taxon>Stramenopiles</taxon>
        <taxon>Ochrophyta</taxon>
        <taxon>Bolidophyceae</taxon>
        <taxon>Parmales</taxon>
        <taxon>Triparmaceae</taxon>
        <taxon>Triparma</taxon>
    </lineage>
</organism>
<sequence>MDGEGGEDEEEEEEEDPGELHVQCVDLACAVINGVHKHARTRGDKERLCGSGFLEVLGEVLVGVAVIVKEGEEEGMENKVLKRKVMEGNTLSMSPTGGGGAGGRGGNSFWGNNISGGNNVSGGNNFADNNNNKHPSPSISHLSSTLISTLYSGNPLYSTSCISLIHLLLPHLPSIPLTLLTILPLHLNNVEQWVVPVSSIMRTQGVVARLEAKKVLIKYYHLTESVSIPLGLAGTLHSLMGTGDIAASCLLSCLGGVCGKGTKWLRAGVVEECVNVMVNQVWQDEVYRECAEVLGVAARAGGRGRERVEEYVKKGTYLKDLVEGKRGEF</sequence>
<dbReference type="Proteomes" id="UP001165082">
    <property type="component" value="Unassembled WGS sequence"/>
</dbReference>
<accession>A0A9W7E428</accession>
<evidence type="ECO:0000313" key="2">
    <source>
        <dbReference type="Proteomes" id="UP001165082"/>
    </source>
</evidence>
<gene>
    <name evidence="1" type="ORF">TrRE_jg10207</name>
</gene>